<evidence type="ECO:0000256" key="15">
    <source>
        <dbReference type="PROSITE-ProRule" id="PRU00560"/>
    </source>
</evidence>
<dbReference type="InterPro" id="IPR027417">
    <property type="entry name" value="P-loop_NTPase"/>
</dbReference>
<evidence type="ECO:0000256" key="7">
    <source>
        <dbReference type="ARBA" id="ARBA00022839"/>
    </source>
</evidence>
<dbReference type="EC" id="5.6.2.4" evidence="13"/>
<name>A0A1R4FWT5_9MICO</name>
<dbReference type="SMART" id="SM00382">
    <property type="entry name" value="AAA"/>
    <property type="match status" value="1"/>
</dbReference>
<evidence type="ECO:0000256" key="2">
    <source>
        <dbReference type="ARBA" id="ARBA00022722"/>
    </source>
</evidence>
<keyword evidence="4" id="KW-0227">DNA damage</keyword>
<dbReference type="AlphaFoldDB" id="A0A1R4FWT5"/>
<gene>
    <name evidence="18" type="ORF">CZ674_07215</name>
</gene>
<keyword evidence="2" id="KW-0540">Nuclease</keyword>
<comment type="catalytic activity">
    <reaction evidence="12">
        <text>Couples ATP hydrolysis with the unwinding of duplex DNA by translocating in the 3'-5' direction.</text>
        <dbReference type="EC" id="5.6.2.4"/>
    </reaction>
</comment>
<dbReference type="Gene3D" id="3.90.320.10">
    <property type="match status" value="1"/>
</dbReference>
<dbReference type="InterPro" id="IPR014017">
    <property type="entry name" value="DNA_helicase_UvrD-like_C"/>
</dbReference>
<dbReference type="GO" id="GO:0000725">
    <property type="term" value="P:recombinational repair"/>
    <property type="evidence" value="ECO:0007669"/>
    <property type="project" value="TreeGrafter"/>
</dbReference>
<evidence type="ECO:0000256" key="4">
    <source>
        <dbReference type="ARBA" id="ARBA00022763"/>
    </source>
</evidence>
<evidence type="ECO:0000256" key="11">
    <source>
        <dbReference type="ARBA" id="ARBA00023235"/>
    </source>
</evidence>
<dbReference type="Pfam" id="PF13361">
    <property type="entry name" value="UvrD_C"/>
    <property type="match status" value="1"/>
</dbReference>
<evidence type="ECO:0000256" key="8">
    <source>
        <dbReference type="ARBA" id="ARBA00022840"/>
    </source>
</evidence>
<protein>
    <recommendedName>
        <fullName evidence="13">DNA 3'-5' helicase</fullName>
        <ecNumber evidence="13">5.6.2.4</ecNumber>
    </recommendedName>
</protein>
<dbReference type="GO" id="GO:0003677">
    <property type="term" value="F:DNA binding"/>
    <property type="evidence" value="ECO:0007669"/>
    <property type="project" value="UniProtKB-KW"/>
</dbReference>
<dbReference type="PANTHER" id="PTHR11070">
    <property type="entry name" value="UVRD / RECB / PCRA DNA HELICASE FAMILY MEMBER"/>
    <property type="match status" value="1"/>
</dbReference>
<keyword evidence="6 15" id="KW-0347">Helicase</keyword>
<accession>A0A1R4FWT5</accession>
<dbReference type="GO" id="GO:0005524">
    <property type="term" value="F:ATP binding"/>
    <property type="evidence" value="ECO:0007669"/>
    <property type="project" value="UniProtKB-UniRule"/>
</dbReference>
<keyword evidence="5 15" id="KW-0378">Hydrolase</keyword>
<keyword evidence="3 15" id="KW-0547">Nucleotide-binding</keyword>
<dbReference type="InterPro" id="IPR013986">
    <property type="entry name" value="DExx_box_DNA_helicase_dom_sf"/>
</dbReference>
<evidence type="ECO:0000313" key="19">
    <source>
        <dbReference type="Proteomes" id="UP000195787"/>
    </source>
</evidence>
<reference evidence="18 19" key="1">
    <citation type="submission" date="2017-02" db="EMBL/GenBank/DDBJ databases">
        <authorList>
            <person name="Peterson S.W."/>
        </authorList>
    </citation>
    <scope>NUCLEOTIDE SEQUENCE [LARGE SCALE GENOMIC DNA]</scope>
    <source>
        <strain evidence="18 19">LMG 22410</strain>
    </source>
</reference>
<proteinExistence type="inferred from homology"/>
<comment type="similarity">
    <text evidence="1">Belongs to the helicase family. UvrD subfamily.</text>
</comment>
<dbReference type="GO" id="GO:0005829">
    <property type="term" value="C:cytosol"/>
    <property type="evidence" value="ECO:0007669"/>
    <property type="project" value="TreeGrafter"/>
</dbReference>
<dbReference type="GO" id="GO:0043138">
    <property type="term" value="F:3'-5' DNA helicase activity"/>
    <property type="evidence" value="ECO:0007669"/>
    <property type="project" value="UniProtKB-EC"/>
</dbReference>
<organism evidence="18 19">
    <name type="scientific">Agrococcus casei LMG 22410</name>
    <dbReference type="NCBI Taxonomy" id="1255656"/>
    <lineage>
        <taxon>Bacteria</taxon>
        <taxon>Bacillati</taxon>
        <taxon>Actinomycetota</taxon>
        <taxon>Actinomycetes</taxon>
        <taxon>Micrococcales</taxon>
        <taxon>Microbacteriaceae</taxon>
        <taxon>Agrococcus</taxon>
    </lineage>
</organism>
<keyword evidence="7" id="KW-0269">Exonuclease</keyword>
<evidence type="ECO:0000256" key="5">
    <source>
        <dbReference type="ARBA" id="ARBA00022801"/>
    </source>
</evidence>
<dbReference type="Pfam" id="PF00580">
    <property type="entry name" value="UvrD-helicase"/>
    <property type="match status" value="1"/>
</dbReference>
<dbReference type="PANTHER" id="PTHR11070:SF59">
    <property type="entry name" value="DNA 3'-5' HELICASE"/>
    <property type="match status" value="1"/>
</dbReference>
<dbReference type="Gene3D" id="1.10.10.160">
    <property type="match status" value="1"/>
</dbReference>
<comment type="catalytic activity">
    <reaction evidence="14">
        <text>ATP + H2O = ADP + phosphate + H(+)</text>
        <dbReference type="Rhea" id="RHEA:13065"/>
        <dbReference type="ChEBI" id="CHEBI:15377"/>
        <dbReference type="ChEBI" id="CHEBI:15378"/>
        <dbReference type="ChEBI" id="CHEBI:30616"/>
        <dbReference type="ChEBI" id="CHEBI:43474"/>
        <dbReference type="ChEBI" id="CHEBI:456216"/>
        <dbReference type="EC" id="5.6.2.4"/>
    </reaction>
</comment>
<dbReference type="PROSITE" id="PS51198">
    <property type="entry name" value="UVRD_HELICASE_ATP_BIND"/>
    <property type="match status" value="1"/>
</dbReference>
<dbReference type="InterPro" id="IPR011604">
    <property type="entry name" value="PDDEXK-like_dom_sf"/>
</dbReference>
<evidence type="ECO:0000259" key="16">
    <source>
        <dbReference type="PROSITE" id="PS51198"/>
    </source>
</evidence>
<dbReference type="GO" id="GO:0004527">
    <property type="term" value="F:exonuclease activity"/>
    <property type="evidence" value="ECO:0007669"/>
    <property type="project" value="UniProtKB-KW"/>
</dbReference>
<dbReference type="PROSITE" id="PS51217">
    <property type="entry name" value="UVRD_HELICASE_CTER"/>
    <property type="match status" value="1"/>
</dbReference>
<keyword evidence="9" id="KW-0238">DNA-binding</keyword>
<feature type="domain" description="UvrD-like helicase C-terminal" evidence="17">
    <location>
        <begin position="305"/>
        <end position="582"/>
    </location>
</feature>
<evidence type="ECO:0000256" key="1">
    <source>
        <dbReference type="ARBA" id="ARBA00009922"/>
    </source>
</evidence>
<dbReference type="GO" id="GO:0033202">
    <property type="term" value="C:DNA helicase complex"/>
    <property type="evidence" value="ECO:0007669"/>
    <property type="project" value="TreeGrafter"/>
</dbReference>
<dbReference type="Proteomes" id="UP000195787">
    <property type="component" value="Unassembled WGS sequence"/>
</dbReference>
<dbReference type="EMBL" id="FUHU01000028">
    <property type="protein sequence ID" value="SJM60450.1"/>
    <property type="molecule type" value="Genomic_DNA"/>
</dbReference>
<dbReference type="SUPFAM" id="SSF52980">
    <property type="entry name" value="Restriction endonuclease-like"/>
    <property type="match status" value="1"/>
</dbReference>
<keyword evidence="8 15" id="KW-0067">ATP-binding</keyword>
<dbReference type="SUPFAM" id="SSF52540">
    <property type="entry name" value="P-loop containing nucleoside triphosphate hydrolases"/>
    <property type="match status" value="1"/>
</dbReference>
<dbReference type="Gene3D" id="3.40.50.300">
    <property type="entry name" value="P-loop containing nucleotide triphosphate hydrolases"/>
    <property type="match status" value="2"/>
</dbReference>
<evidence type="ECO:0000313" key="18">
    <source>
        <dbReference type="EMBL" id="SJM60450.1"/>
    </source>
</evidence>
<keyword evidence="10" id="KW-0234">DNA repair</keyword>
<keyword evidence="11" id="KW-0413">Isomerase</keyword>
<dbReference type="InterPro" id="IPR014016">
    <property type="entry name" value="UvrD-like_ATP-bd"/>
</dbReference>
<keyword evidence="19" id="KW-1185">Reference proteome</keyword>
<dbReference type="Pfam" id="PF12705">
    <property type="entry name" value="PDDEXK_1"/>
    <property type="match status" value="1"/>
</dbReference>
<feature type="domain" description="UvrD-like helicase ATP-binding" evidence="16">
    <location>
        <begin position="10"/>
        <end position="311"/>
    </location>
</feature>
<evidence type="ECO:0000256" key="12">
    <source>
        <dbReference type="ARBA" id="ARBA00034617"/>
    </source>
</evidence>
<dbReference type="InterPro" id="IPR003593">
    <property type="entry name" value="AAA+_ATPase"/>
</dbReference>
<feature type="binding site" evidence="15">
    <location>
        <begin position="31"/>
        <end position="38"/>
    </location>
    <ligand>
        <name>ATP</name>
        <dbReference type="ChEBI" id="CHEBI:30616"/>
    </ligand>
</feature>
<evidence type="ECO:0000256" key="13">
    <source>
        <dbReference type="ARBA" id="ARBA00034808"/>
    </source>
</evidence>
<dbReference type="InterPro" id="IPR011335">
    <property type="entry name" value="Restrct_endonuc-II-like"/>
</dbReference>
<sequence length="1015" mass="109554">MNRMMNQQPELGSEQLRVVALAPQSRVRLLGAPGSGKTTAAVACVTQFIADGGAPDRVLLLTGSRETASRLRDRIARALAVTTPGPLARTFASLAHAIVRQRSMAEHGAPSALLGGSDEDARWREVLEIDGASADGVVWPSHLREQVRLLPEFRAELREFIARATERGMTPDDLLEHALNMQQPNETWQAVARIWKQFEFGLLLESGDSARIVTTPSLLREATQIAAAGQAPEFDLLVIDDAQELTQGQLEFVEALAGAHDAKTGLVIAGDPDVATGMFRGAQPGIMNSMRVDETIRLPKSHRMGGAVASAYRTVVERVGVAGSTDQRQFAEAGHDAEALVQSAPSAAAEARLIADELRERHIVAGVPWSQMAVITRTSGLARQLTSALVGLDVPTSRSGSTALRGSVAVQGLIDAMAIATGRQELDAVTLLRLLSSPFIDLDSLQLRRLRRALWVQLLADDSALSVDERLVELFTSPDDFDAFPQSRVIRRARRLATVLSASSGSADASPQDLLWQLWEGFGTAEAWAEQAGGDGVVARAANERLDAVVALMRHVGFVAERHPTMTALQFVEQWQAASVEDDSLAGRGAAETVAVGTPSSFLGREFDTVCVAGVNDAVWPNLRLRSSLLDAAAFVRGSASREEVRSDEARLLALAVSRAANRLLVTAVDSADSDASEFAVRLGITAATARNATTLGALTAQLRRTLTDFDSDTAERARAAAALRLLADRGVEGAHPDVWAGRQALSEPAPHAEEAEEIDLKPQGVSPSKIERFEECQVQWVVGNLSGDSIGTHRQIGTIIHAAVEHARLFTADELEGLALAHWDELQFSAPWEDQRSRAELREIVERLETYFELVQSQGYRIDTQLREAKFSADVDGVELRGSIDWVERGPDGVRIADLKTGKSAPSKEEVSANPQLQSYQLAVATGAVEGLSDAAVVDARLVYPSKTTKKPETWALKQEPLTESSLQEFRERVLAAAEQMSGTSFIAHPSSHCENSDGFRPDCAFHIIEQVTS</sequence>
<evidence type="ECO:0000256" key="3">
    <source>
        <dbReference type="ARBA" id="ARBA00022741"/>
    </source>
</evidence>
<evidence type="ECO:0000256" key="10">
    <source>
        <dbReference type="ARBA" id="ARBA00023204"/>
    </source>
</evidence>
<dbReference type="Gene3D" id="1.10.486.10">
    <property type="entry name" value="PCRA, domain 4"/>
    <property type="match status" value="1"/>
</dbReference>
<evidence type="ECO:0000256" key="9">
    <source>
        <dbReference type="ARBA" id="ARBA00023125"/>
    </source>
</evidence>
<dbReference type="InterPro" id="IPR000212">
    <property type="entry name" value="DNA_helicase_UvrD/REP"/>
</dbReference>
<dbReference type="InterPro" id="IPR038726">
    <property type="entry name" value="PDDEXK_AddAB-type"/>
</dbReference>
<evidence type="ECO:0000259" key="17">
    <source>
        <dbReference type="PROSITE" id="PS51217"/>
    </source>
</evidence>
<evidence type="ECO:0000256" key="14">
    <source>
        <dbReference type="ARBA" id="ARBA00048988"/>
    </source>
</evidence>
<evidence type="ECO:0000256" key="6">
    <source>
        <dbReference type="ARBA" id="ARBA00022806"/>
    </source>
</evidence>